<dbReference type="EMBL" id="AUNB01000026">
    <property type="protein sequence ID" value="KEO59940.1"/>
    <property type="molecule type" value="Genomic_DNA"/>
</dbReference>
<keyword evidence="3" id="KW-1185">Reference proteome</keyword>
<protein>
    <submittedName>
        <fullName evidence="2">Uncharacterized protein</fullName>
    </submittedName>
</protein>
<dbReference type="STRING" id="1353528.DT23_15040"/>
<dbReference type="AlphaFoldDB" id="A0A074JVK3"/>
<organism evidence="2 3">
    <name type="scientific">Thioclava indica</name>
    <dbReference type="NCBI Taxonomy" id="1353528"/>
    <lineage>
        <taxon>Bacteria</taxon>
        <taxon>Pseudomonadati</taxon>
        <taxon>Pseudomonadota</taxon>
        <taxon>Alphaproteobacteria</taxon>
        <taxon>Rhodobacterales</taxon>
        <taxon>Paracoccaceae</taxon>
        <taxon>Thioclava</taxon>
    </lineage>
</organism>
<reference evidence="2 3" key="1">
    <citation type="journal article" date="2015" name="Antonie Van Leeuwenhoek">
        <title>Thioclava indica sp. nov., isolated from surface seawater of the Indian Ocean.</title>
        <authorList>
            <person name="Liu Y."/>
            <person name="Lai Q."/>
            <person name="Du J."/>
            <person name="Xu H."/>
            <person name="Jiang L."/>
            <person name="Shao Z."/>
        </authorList>
    </citation>
    <scope>NUCLEOTIDE SEQUENCE [LARGE SCALE GENOMIC DNA]</scope>
    <source>
        <strain evidence="2 3">DT23-4</strain>
    </source>
</reference>
<evidence type="ECO:0000256" key="1">
    <source>
        <dbReference type="SAM" id="Phobius"/>
    </source>
</evidence>
<dbReference type="RefSeq" id="WP_038130637.1">
    <property type="nucleotide sequence ID" value="NZ_AUNB01000026.1"/>
</dbReference>
<gene>
    <name evidence="2" type="ORF">DT23_15040</name>
</gene>
<keyword evidence="1" id="KW-0472">Membrane</keyword>
<name>A0A074JVK3_9RHOB</name>
<dbReference type="eggNOG" id="ENOG5032XQ1">
    <property type="taxonomic scope" value="Bacteria"/>
</dbReference>
<evidence type="ECO:0000313" key="2">
    <source>
        <dbReference type="EMBL" id="KEO59940.1"/>
    </source>
</evidence>
<keyword evidence="1" id="KW-1133">Transmembrane helix</keyword>
<dbReference type="Proteomes" id="UP000027471">
    <property type="component" value="Unassembled WGS sequence"/>
</dbReference>
<accession>A0A074JVK3</accession>
<sequence length="184" mass="20031">MSTGPQTQLNPRIRQNMEQMLEAQLDSLQSQLQSSNVALRKTAQSVARTISDDLETLQHLSRKTTRDLKEEVAQRKAEIECLTQELEVQRLRHSKIVTQRAVALILTGIALAGLMAAFSAFLGAKVATMPPPEPPIQLIPEQLTGSRTIRGVGGLGQMVVLPPGLSPARCPIGTGTNRTCLKME</sequence>
<keyword evidence="1" id="KW-0812">Transmembrane</keyword>
<feature type="transmembrane region" description="Helical" evidence="1">
    <location>
        <begin position="101"/>
        <end position="124"/>
    </location>
</feature>
<comment type="caution">
    <text evidence="2">The sequence shown here is derived from an EMBL/GenBank/DDBJ whole genome shotgun (WGS) entry which is preliminary data.</text>
</comment>
<evidence type="ECO:0000313" key="3">
    <source>
        <dbReference type="Proteomes" id="UP000027471"/>
    </source>
</evidence>
<proteinExistence type="predicted"/>